<dbReference type="Gene3D" id="2.30.110.10">
    <property type="entry name" value="Electron Transport, Fmn-binding Protein, Chain A"/>
    <property type="match status" value="1"/>
</dbReference>
<sequence>MKAKPVNDQVRVRRAHKRGQYDRETMNAVLDAGLVADIGFIEQAKPVVTPMTYWRHADYVYWHGSTASRMMKATAGRDVCFTVTLLDGLVLAQSAFHHSANYRSVMLFGIAEQVRGTAAKTKALEAFFDKLFAGRWQTLRSMTGQEMKATSILRLKIDQGAAKIRTGPPIEAKGDLPGKVWSGVLDFDHSIRQAQPSADNIEGLELPEHVKRLVGKPR</sequence>
<name>A0A3B0RHG3_9ZZZZ</name>
<dbReference type="Pfam" id="PF12900">
    <property type="entry name" value="Pyridox_ox_2"/>
    <property type="match status" value="1"/>
</dbReference>
<gene>
    <name evidence="1" type="ORF">MNBD_ALPHA06-2299</name>
</gene>
<dbReference type="PANTHER" id="PTHR34071">
    <property type="entry name" value="5-NITROIMIDAZOLE ANTIBIOTICS RESISTANCE PROTEIN, NIMA-FAMILY-RELATED PROTEIN-RELATED"/>
    <property type="match status" value="1"/>
</dbReference>
<accession>A0A3B0RHG3</accession>
<evidence type="ECO:0000313" key="1">
    <source>
        <dbReference type="EMBL" id="VAV92490.1"/>
    </source>
</evidence>
<proteinExistence type="predicted"/>
<reference evidence="1" key="1">
    <citation type="submission" date="2018-06" db="EMBL/GenBank/DDBJ databases">
        <authorList>
            <person name="Zhirakovskaya E."/>
        </authorList>
    </citation>
    <scope>NUCLEOTIDE SEQUENCE</scope>
</reference>
<protein>
    <submittedName>
        <fullName evidence="1">Pyridoxamine 5'-phosphate oxidase-related, FMN-binding</fullName>
    </submittedName>
</protein>
<organism evidence="1">
    <name type="scientific">hydrothermal vent metagenome</name>
    <dbReference type="NCBI Taxonomy" id="652676"/>
    <lineage>
        <taxon>unclassified sequences</taxon>
        <taxon>metagenomes</taxon>
        <taxon>ecological metagenomes</taxon>
    </lineage>
</organism>
<dbReference type="PANTHER" id="PTHR34071:SF2">
    <property type="entry name" value="FLAVIN-NUCLEOTIDE-BINDING PROTEIN"/>
    <property type="match status" value="1"/>
</dbReference>
<dbReference type="AlphaFoldDB" id="A0A3B0RHG3"/>
<dbReference type="EMBL" id="UOEE01000145">
    <property type="protein sequence ID" value="VAV92490.1"/>
    <property type="molecule type" value="Genomic_DNA"/>
</dbReference>
<dbReference type="SUPFAM" id="SSF50475">
    <property type="entry name" value="FMN-binding split barrel"/>
    <property type="match status" value="1"/>
</dbReference>
<dbReference type="InterPro" id="IPR012349">
    <property type="entry name" value="Split_barrel_FMN-bd"/>
</dbReference>
<dbReference type="InterPro" id="IPR024747">
    <property type="entry name" value="Pyridox_Oxase-rel"/>
</dbReference>